<dbReference type="GO" id="GO:0043139">
    <property type="term" value="F:5'-3' DNA helicase activity"/>
    <property type="evidence" value="ECO:0007669"/>
    <property type="project" value="UniProtKB-EC"/>
</dbReference>
<dbReference type="AlphaFoldDB" id="A0A2A6E4V2"/>
<evidence type="ECO:0000313" key="17">
    <source>
        <dbReference type="Proteomes" id="UP000243688"/>
    </source>
</evidence>
<dbReference type="SMART" id="SM00491">
    <property type="entry name" value="HELICc2"/>
    <property type="match status" value="1"/>
</dbReference>
<proteinExistence type="inferred from homology"/>
<dbReference type="InterPro" id="IPR001650">
    <property type="entry name" value="Helicase_C-like"/>
</dbReference>
<dbReference type="PANTHER" id="PTHR11472:SF34">
    <property type="entry name" value="REGULATOR OF TELOMERE ELONGATION HELICASE 1"/>
    <property type="match status" value="1"/>
</dbReference>
<sequence length="952" mass="107671">MKYAVLDVETTGFDPDNDRIVELAVVLMDGVDVVGRFVSFVRPERPLPARISRLTGIAESDLRDAPAMAELLPKVLPLLEDRVLVGHNVGFDLKFLCREMEENGYFAWAGRSLDTADFVRVLFPTWAERSLAYVAGKLGIPHERPHRAGPDAEATAGVWKACLDKMRALPLTAVRRIAELFRGEGSDFAWFWNEMASLRREMEDVPGFRVFRDFAFAVGEWGNDEVQDDVEKDRLPLDGSFAEFYRDVKERLRTRFDAYEERRSQDQMAEAVASVLEEGGLLLVEAGTGTGKTLGYLVPALFHALGTGEKVVVSTHTVNLQEQLRRRDLPLLADVVPHPFRAAVLKGRNRYLCLRKWEWKATAAEFETAEDRMLAAQLIVWLTETETGDVEELSLDSQGRQLWKSIESDADSCLNRACPWFRMCYYHRARHDAQRADIIVTNHALLLTDFQVDRRVLPSYSRLIVDEAHHLEETASRHFGRAVSARDFSALFARLYKDARTGFLPLLRIRMKELYEIDKERLEETLDHLESLVVEASAQWEALIRRWEGWLSDAISARSESGECLVRWKRDALPPDWNETVRQVNAFLETIDSLADGLSRLSEALRQELEPSATSGLAVDVAGIAKELVRLRDDLAFLIALDDERYVYWLEGVFSSRGKWTNVAATAVPVDVGDLLRENVFEAKDSVVLTSATLTVGDSFDYVRERLGLAADDPVFAESVRVVRLSSPFCYREQSLVIIPNDFPKIGGVRPDPAFVERLAESLAETALTTGGRMLVLFTSYRMLRDVYDELDRRLAPHGIRVFGQGVDGASRSQLVRLFQECSRSVLLGTSSFWEGVDIPGGALSCLAIVRLPFEPPRHPVAEAKAEWLKRMNKDPFLHYSVPQAVIRFKQGFGRLIRRSTDRGVAIVYDSRVLEARYGKYFLRSLPEPTVEALPTRRIAARVAEWLKGESL</sequence>
<dbReference type="InterPro" id="IPR006555">
    <property type="entry name" value="ATP-dep_Helicase_C"/>
</dbReference>
<reference evidence="16 17" key="1">
    <citation type="submission" date="2016-12" db="EMBL/GenBank/DDBJ databases">
        <title>Candidatus Reconcilibacillus cellulovorans genome.</title>
        <authorList>
            <person name="Kolinko S."/>
            <person name="Wu Y.-W."/>
            <person name="Tachea F."/>
            <person name="Denzel E."/>
            <person name="Hiras J."/>
            <person name="Baecker N."/>
            <person name="Chan L.J."/>
            <person name="Eichorst S.A."/>
            <person name="Frey D."/>
            <person name="Adams P.D."/>
            <person name="Pray T."/>
            <person name="Tanjore D."/>
            <person name="Petzold C.J."/>
            <person name="Gladden J.M."/>
            <person name="Simmons B.A."/>
            <person name="Singer S.W."/>
        </authorList>
    </citation>
    <scope>NUCLEOTIDE SEQUENCE [LARGE SCALE GENOMIC DNA]</scope>
    <source>
        <strain evidence="16">JTherm</strain>
    </source>
</reference>
<dbReference type="InterPro" id="IPR027417">
    <property type="entry name" value="P-loop_NTPase"/>
</dbReference>
<keyword evidence="2" id="KW-0479">Metal-binding</keyword>
<dbReference type="SMART" id="SM00487">
    <property type="entry name" value="DEXDc"/>
    <property type="match status" value="1"/>
</dbReference>
<evidence type="ECO:0000256" key="12">
    <source>
        <dbReference type="RuleBase" id="RU364106"/>
    </source>
</evidence>
<dbReference type="PANTHER" id="PTHR11472">
    <property type="entry name" value="DNA REPAIR DEAD HELICASE RAD3/XP-D SUBFAMILY MEMBER"/>
    <property type="match status" value="1"/>
</dbReference>
<dbReference type="NCBIfam" id="TIGR01407">
    <property type="entry name" value="dinG_rel"/>
    <property type="match status" value="1"/>
</dbReference>
<dbReference type="GO" id="GO:0051539">
    <property type="term" value="F:4 iron, 4 sulfur cluster binding"/>
    <property type="evidence" value="ECO:0007669"/>
    <property type="project" value="UniProtKB-KW"/>
</dbReference>
<dbReference type="InterPro" id="IPR014013">
    <property type="entry name" value="Helic_SF1/SF2_ATP-bd_DinG/Rad3"/>
</dbReference>
<dbReference type="InterPro" id="IPR006054">
    <property type="entry name" value="DnaQ"/>
</dbReference>
<dbReference type="EMBL" id="MOXJ01000001">
    <property type="protein sequence ID" value="PDO11797.1"/>
    <property type="molecule type" value="Genomic_DNA"/>
</dbReference>
<dbReference type="GO" id="GO:0008408">
    <property type="term" value="F:3'-5' exonuclease activity"/>
    <property type="evidence" value="ECO:0007669"/>
    <property type="project" value="UniProtKB-UniRule"/>
</dbReference>
<dbReference type="InterPro" id="IPR012337">
    <property type="entry name" value="RNaseH-like_sf"/>
</dbReference>
<dbReference type="Gene3D" id="3.40.50.300">
    <property type="entry name" value="P-loop containing nucleotide triphosphate hydrolases"/>
    <property type="match status" value="2"/>
</dbReference>
<dbReference type="Gene3D" id="3.30.420.10">
    <property type="entry name" value="Ribonuclease H-like superfamily/Ribonuclease H"/>
    <property type="match status" value="1"/>
</dbReference>
<evidence type="ECO:0000259" key="14">
    <source>
        <dbReference type="PROSITE" id="PS51193"/>
    </source>
</evidence>
<dbReference type="SUPFAM" id="SSF52540">
    <property type="entry name" value="P-loop containing nucleoside triphosphate hydrolases"/>
    <property type="match status" value="2"/>
</dbReference>
<dbReference type="NCBIfam" id="NF005981">
    <property type="entry name" value="PRK08074.1"/>
    <property type="match status" value="1"/>
</dbReference>
<evidence type="ECO:0000313" key="16">
    <source>
        <dbReference type="EMBL" id="PDO11797.1"/>
    </source>
</evidence>
<dbReference type="InterPro" id="IPR036397">
    <property type="entry name" value="RNaseH_sf"/>
</dbReference>
<keyword evidence="3 11" id="KW-0540">Nuclease</keyword>
<dbReference type="GO" id="GO:0006260">
    <property type="term" value="P:DNA replication"/>
    <property type="evidence" value="ECO:0007669"/>
    <property type="project" value="InterPro"/>
</dbReference>
<dbReference type="PROSITE" id="PS51193">
    <property type="entry name" value="HELICASE_ATP_BIND_2"/>
    <property type="match status" value="1"/>
</dbReference>
<keyword evidence="2" id="KW-0408">Iron</keyword>
<evidence type="ECO:0000256" key="6">
    <source>
        <dbReference type="ARBA" id="ARBA00022801"/>
    </source>
</evidence>
<keyword evidence="7 11" id="KW-0269">Exonuclease</keyword>
<dbReference type="InterPro" id="IPR045028">
    <property type="entry name" value="DinG/Rad3-like"/>
</dbReference>
<dbReference type="Pfam" id="PF00929">
    <property type="entry name" value="RNase_T"/>
    <property type="match status" value="1"/>
</dbReference>
<evidence type="ECO:0000256" key="9">
    <source>
        <dbReference type="ARBA" id="ARBA00023204"/>
    </source>
</evidence>
<evidence type="ECO:0000256" key="8">
    <source>
        <dbReference type="ARBA" id="ARBA00022840"/>
    </source>
</evidence>
<evidence type="ECO:0000259" key="15">
    <source>
        <dbReference type="PROSITE" id="PS51194"/>
    </source>
</evidence>
<dbReference type="GO" id="GO:0005524">
    <property type="term" value="F:ATP binding"/>
    <property type="evidence" value="ECO:0007669"/>
    <property type="project" value="UniProtKB-UniRule"/>
</dbReference>
<dbReference type="EC" id="3.1.-.-" evidence="11 12"/>
<comment type="similarity">
    <text evidence="11 12">Belongs to the helicase family. DinG subfamily. Type 2 sub-subfamily.</text>
</comment>
<feature type="coiled-coil region" evidence="13">
    <location>
        <begin position="512"/>
        <end position="539"/>
    </location>
</feature>
<evidence type="ECO:0000256" key="4">
    <source>
        <dbReference type="ARBA" id="ARBA00022741"/>
    </source>
</evidence>
<keyword evidence="16" id="KW-0347">Helicase</keyword>
<dbReference type="HAMAP" id="MF_02206">
    <property type="entry name" value="DinG_exonucl"/>
    <property type="match status" value="1"/>
</dbReference>
<gene>
    <name evidence="11 12" type="primary">dinG</name>
    <name evidence="16" type="ORF">BLM47_00670</name>
</gene>
<keyword evidence="5" id="KW-0227">DNA damage</keyword>
<keyword evidence="8 11" id="KW-0067">ATP-binding</keyword>
<dbReference type="GO" id="GO:0006281">
    <property type="term" value="P:DNA repair"/>
    <property type="evidence" value="ECO:0007669"/>
    <property type="project" value="UniProtKB-KW"/>
</dbReference>
<comment type="catalytic activity">
    <reaction evidence="10">
        <text>ATP + H2O = ADP + phosphate + H(+)</text>
        <dbReference type="Rhea" id="RHEA:13065"/>
        <dbReference type="ChEBI" id="CHEBI:15377"/>
        <dbReference type="ChEBI" id="CHEBI:15378"/>
        <dbReference type="ChEBI" id="CHEBI:30616"/>
        <dbReference type="ChEBI" id="CHEBI:43474"/>
        <dbReference type="ChEBI" id="CHEBI:456216"/>
        <dbReference type="EC" id="5.6.2.3"/>
    </reaction>
</comment>
<keyword evidence="13" id="KW-0175">Coiled coil</keyword>
<keyword evidence="2" id="KW-0411">Iron-sulfur</keyword>
<evidence type="ECO:0000256" key="10">
    <source>
        <dbReference type="ARBA" id="ARBA00048954"/>
    </source>
</evidence>
<accession>A0A2A6E4V2</accession>
<comment type="caution">
    <text evidence="16">The sequence shown here is derived from an EMBL/GenBank/DDBJ whole genome shotgun (WGS) entry which is preliminary data.</text>
</comment>
<dbReference type="Pfam" id="PF00270">
    <property type="entry name" value="DEAD"/>
    <property type="match status" value="1"/>
</dbReference>
<dbReference type="InterPro" id="IPR014001">
    <property type="entry name" value="Helicase_ATP-bd"/>
</dbReference>
<dbReference type="SUPFAM" id="SSF53098">
    <property type="entry name" value="Ribonuclease H-like"/>
    <property type="match status" value="1"/>
</dbReference>
<keyword evidence="2" id="KW-0004">4Fe-4S</keyword>
<dbReference type="CDD" id="cd06127">
    <property type="entry name" value="DEDDh"/>
    <property type="match status" value="1"/>
</dbReference>
<comment type="function">
    <text evidence="11 12">3'-5' exonuclease.</text>
</comment>
<organism evidence="16 17">
    <name type="scientific">Candidatus Reconcilbacillus cellulovorans</name>
    <dbReference type="NCBI Taxonomy" id="1906605"/>
    <lineage>
        <taxon>Bacteria</taxon>
        <taxon>Bacillati</taxon>
        <taxon>Bacillota</taxon>
        <taxon>Bacilli</taxon>
        <taxon>Bacillales</taxon>
        <taxon>Paenibacillaceae</taxon>
        <taxon>Candidatus Reconcilbacillus</taxon>
    </lineage>
</organism>
<comment type="cofactor">
    <cofactor evidence="1">
        <name>[4Fe-4S] cluster</name>
        <dbReference type="ChEBI" id="CHEBI:49883"/>
    </cofactor>
</comment>
<evidence type="ECO:0000256" key="11">
    <source>
        <dbReference type="HAMAP-Rule" id="MF_02206"/>
    </source>
</evidence>
<dbReference type="GO" id="GO:0003677">
    <property type="term" value="F:DNA binding"/>
    <property type="evidence" value="ECO:0007669"/>
    <property type="project" value="InterPro"/>
</dbReference>
<evidence type="ECO:0000256" key="3">
    <source>
        <dbReference type="ARBA" id="ARBA00022722"/>
    </source>
</evidence>
<feature type="short sequence motif" description="DEAH box" evidence="11">
    <location>
        <begin position="466"/>
        <end position="469"/>
    </location>
</feature>
<protein>
    <recommendedName>
        <fullName evidence="11 12">3'-5' exonuclease DinG</fullName>
        <ecNumber evidence="11 12">3.1.-.-</ecNumber>
    </recommendedName>
</protein>
<evidence type="ECO:0000256" key="7">
    <source>
        <dbReference type="ARBA" id="ARBA00022839"/>
    </source>
</evidence>
<name>A0A2A6E4V2_9BACL</name>
<dbReference type="Pfam" id="PF13307">
    <property type="entry name" value="Helicase_C_2"/>
    <property type="match status" value="1"/>
</dbReference>
<dbReference type="InterPro" id="IPR006554">
    <property type="entry name" value="Helicase-like_DEXD_c2"/>
</dbReference>
<feature type="domain" description="Helicase ATP-binding" evidence="14">
    <location>
        <begin position="251"/>
        <end position="521"/>
    </location>
</feature>
<feature type="binding site" evidence="11">
    <location>
        <begin position="286"/>
        <end position="293"/>
    </location>
    <ligand>
        <name>ATP</name>
        <dbReference type="ChEBI" id="CHEBI:30616"/>
    </ligand>
</feature>
<evidence type="ECO:0000256" key="2">
    <source>
        <dbReference type="ARBA" id="ARBA00022485"/>
    </source>
</evidence>
<dbReference type="NCBIfam" id="TIGR00573">
    <property type="entry name" value="dnaq"/>
    <property type="match status" value="1"/>
</dbReference>
<dbReference type="SMART" id="SM00479">
    <property type="entry name" value="EXOIII"/>
    <property type="match status" value="1"/>
</dbReference>
<dbReference type="InterPro" id="IPR006310">
    <property type="entry name" value="DinG"/>
</dbReference>
<dbReference type="InterPro" id="IPR011545">
    <property type="entry name" value="DEAD/DEAH_box_helicase_dom"/>
</dbReference>
<evidence type="ECO:0000256" key="13">
    <source>
        <dbReference type="SAM" id="Coils"/>
    </source>
</evidence>
<dbReference type="PROSITE" id="PS51194">
    <property type="entry name" value="HELICASE_CTER"/>
    <property type="match status" value="1"/>
</dbReference>
<evidence type="ECO:0000256" key="1">
    <source>
        <dbReference type="ARBA" id="ARBA00001966"/>
    </source>
</evidence>
<keyword evidence="6 11" id="KW-0378">Hydrolase</keyword>
<dbReference type="SMART" id="SM00488">
    <property type="entry name" value="DEXDc2"/>
    <property type="match status" value="1"/>
</dbReference>
<dbReference type="Proteomes" id="UP000243688">
    <property type="component" value="Unassembled WGS sequence"/>
</dbReference>
<dbReference type="GO" id="GO:0016887">
    <property type="term" value="F:ATP hydrolysis activity"/>
    <property type="evidence" value="ECO:0007669"/>
    <property type="project" value="RHEA"/>
</dbReference>
<dbReference type="FunFam" id="3.30.420.10:FF:000045">
    <property type="entry name" value="3'-5' exonuclease DinG"/>
    <property type="match status" value="1"/>
</dbReference>
<evidence type="ECO:0000256" key="5">
    <source>
        <dbReference type="ARBA" id="ARBA00022763"/>
    </source>
</evidence>
<feature type="domain" description="Helicase C-terminal" evidence="15">
    <location>
        <begin position="762"/>
        <end position="938"/>
    </location>
</feature>
<dbReference type="GO" id="GO:0003887">
    <property type="term" value="F:DNA-directed DNA polymerase activity"/>
    <property type="evidence" value="ECO:0007669"/>
    <property type="project" value="InterPro"/>
</dbReference>
<dbReference type="InterPro" id="IPR013520">
    <property type="entry name" value="Ribonucl_H"/>
</dbReference>
<keyword evidence="9" id="KW-0234">DNA repair</keyword>
<keyword evidence="4 11" id="KW-0547">Nucleotide-binding</keyword>